<dbReference type="AlphaFoldDB" id="A0A1D6MWX5"/>
<proteinExistence type="predicted"/>
<name>A0A1D6MWX5_MAIZE</name>
<sequence>MMCPLMTTLGQQKCLSLSLERNRRHWKGLTLVPLLHTHMSWRPKHRAGSRVHQLSLHTVFPQRQLFRRHTQLPSSHWIFSLRDLQRRSLNG</sequence>
<evidence type="ECO:0000313" key="1">
    <source>
        <dbReference type="EMBL" id="ONM33260.1"/>
    </source>
</evidence>
<protein>
    <submittedName>
        <fullName evidence="1">Translocon-associated protein beta (TRAPB) family protein</fullName>
    </submittedName>
</protein>
<dbReference type="EMBL" id="CM007649">
    <property type="protein sequence ID" value="ONM33260.1"/>
    <property type="molecule type" value="Genomic_DNA"/>
</dbReference>
<dbReference type="ExpressionAtlas" id="A0A1D6MWX5">
    <property type="expression patterns" value="baseline and differential"/>
</dbReference>
<reference evidence="1" key="1">
    <citation type="submission" date="2015-12" db="EMBL/GenBank/DDBJ databases">
        <title>Update maize B73 reference genome by single molecule sequencing technologies.</title>
        <authorList>
            <consortium name="Maize Genome Sequencing Project"/>
            <person name="Ware D."/>
        </authorList>
    </citation>
    <scope>NUCLEOTIDE SEQUENCE [LARGE SCALE GENOMIC DNA]</scope>
    <source>
        <tissue evidence="1">Seedling</tissue>
    </source>
</reference>
<gene>
    <name evidence="1" type="ORF">ZEAMMB73_Zm00001d041569</name>
</gene>
<organism evidence="1">
    <name type="scientific">Zea mays</name>
    <name type="common">Maize</name>
    <dbReference type="NCBI Taxonomy" id="4577"/>
    <lineage>
        <taxon>Eukaryota</taxon>
        <taxon>Viridiplantae</taxon>
        <taxon>Streptophyta</taxon>
        <taxon>Embryophyta</taxon>
        <taxon>Tracheophyta</taxon>
        <taxon>Spermatophyta</taxon>
        <taxon>Magnoliopsida</taxon>
        <taxon>Liliopsida</taxon>
        <taxon>Poales</taxon>
        <taxon>Poaceae</taxon>
        <taxon>PACMAD clade</taxon>
        <taxon>Panicoideae</taxon>
        <taxon>Andropogonodae</taxon>
        <taxon>Andropogoneae</taxon>
        <taxon>Tripsacinae</taxon>
        <taxon>Zea</taxon>
    </lineage>
</organism>
<accession>A0A1D6MWX5</accession>